<keyword evidence="3" id="KW-1185">Reference proteome</keyword>
<dbReference type="Pfam" id="PF00173">
    <property type="entry name" value="Cyt-b5"/>
    <property type="match status" value="1"/>
</dbReference>
<comment type="caution">
    <text evidence="2">The sequence shown here is derived from an EMBL/GenBank/DDBJ whole genome shotgun (WGS) entry which is preliminary data.</text>
</comment>
<evidence type="ECO:0000313" key="2">
    <source>
        <dbReference type="EMBL" id="KJY62092.1"/>
    </source>
</evidence>
<name>A0A0F4LTJ5_9LACO</name>
<dbReference type="InterPro" id="IPR036400">
    <property type="entry name" value="Cyt_B5-like_heme/steroid_sf"/>
</dbReference>
<feature type="domain" description="Cytochrome b5 heme-binding" evidence="1">
    <location>
        <begin position="4"/>
        <end position="75"/>
    </location>
</feature>
<dbReference type="STRING" id="303541.JF72_00720"/>
<dbReference type="RefSeq" id="WP_046305809.1">
    <property type="nucleotide sequence ID" value="NZ_CAMKYX010000018.1"/>
</dbReference>
<dbReference type="Proteomes" id="UP000033682">
    <property type="component" value="Unassembled WGS sequence"/>
</dbReference>
<dbReference type="SUPFAM" id="SSF55856">
    <property type="entry name" value="Cytochrome b5-like heme/steroid binding domain"/>
    <property type="match status" value="1"/>
</dbReference>
<dbReference type="AlphaFoldDB" id="A0A0F4LTJ5"/>
<evidence type="ECO:0000313" key="3">
    <source>
        <dbReference type="Proteomes" id="UP000033682"/>
    </source>
</evidence>
<accession>A0A0F4LTJ5</accession>
<evidence type="ECO:0000259" key="1">
    <source>
        <dbReference type="SMART" id="SM01117"/>
    </source>
</evidence>
<dbReference type="SMART" id="SM01117">
    <property type="entry name" value="Cyt-b5"/>
    <property type="match status" value="1"/>
</dbReference>
<reference evidence="2 3" key="1">
    <citation type="submission" date="2015-01" db="EMBL/GenBank/DDBJ databases">
        <title>Comparative genomics of the lactic acid bacteria isolated from the honey bee gut.</title>
        <authorList>
            <person name="Ellegaard K.M."/>
            <person name="Tamarit D."/>
            <person name="Javelind E."/>
            <person name="Olofsson T."/>
            <person name="Andersson S.G."/>
            <person name="Vasquez A."/>
        </authorList>
    </citation>
    <scope>NUCLEOTIDE SEQUENCE [LARGE SCALE GENOMIC DNA]</scope>
    <source>
        <strain evidence="2 3">Hma11</strain>
    </source>
</reference>
<dbReference type="Gene3D" id="3.10.120.10">
    <property type="entry name" value="Cytochrome b5-like heme/steroid binding domain"/>
    <property type="match status" value="1"/>
</dbReference>
<dbReference type="HOGENOM" id="CLU_178322_0_0_9"/>
<protein>
    <submittedName>
        <fullName evidence="2">Cytochrome b5</fullName>
    </submittedName>
</protein>
<dbReference type="PATRIC" id="fig|303541.3.peg.212"/>
<organism evidence="2 3">
    <name type="scientific">Lactobacillus apis</name>
    <dbReference type="NCBI Taxonomy" id="303541"/>
    <lineage>
        <taxon>Bacteria</taxon>
        <taxon>Bacillati</taxon>
        <taxon>Bacillota</taxon>
        <taxon>Bacilli</taxon>
        <taxon>Lactobacillales</taxon>
        <taxon>Lactobacillaceae</taxon>
        <taxon>Lactobacillus</taxon>
    </lineage>
</organism>
<sequence length="76" mass="8053">MEKFTKESLAKFDGKNGNPAYVAIDGVVYDVTGNPHWAEGEHHGNLAGQDLTVAIGQSPHGKSVLGNLKEVGTYEG</sequence>
<dbReference type="EMBL" id="JXLG01000003">
    <property type="protein sequence ID" value="KJY62092.1"/>
    <property type="molecule type" value="Genomic_DNA"/>
</dbReference>
<proteinExistence type="predicted"/>
<gene>
    <name evidence="2" type="ORF">JF72_00720</name>
</gene>
<dbReference type="InterPro" id="IPR001199">
    <property type="entry name" value="Cyt_B5-like_heme/steroid-bd"/>
</dbReference>